<keyword evidence="1" id="KW-0175">Coiled coil</keyword>
<accession>A0A164TUZ6</accession>
<proteinExistence type="predicted"/>
<evidence type="ECO:0000256" key="1">
    <source>
        <dbReference type="SAM" id="Coils"/>
    </source>
</evidence>
<evidence type="ECO:0000313" key="5">
    <source>
        <dbReference type="Proteomes" id="UP000077755"/>
    </source>
</evidence>
<dbReference type="KEGG" id="dcr:108195788"/>
<dbReference type="EMBL" id="LNRQ01000007">
    <property type="protein sequence ID" value="KZM88006.1"/>
    <property type="molecule type" value="Genomic_DNA"/>
</dbReference>
<name>A0A164TUZ6_DAUCS</name>
<evidence type="ECO:0000256" key="2">
    <source>
        <dbReference type="SAM" id="MobiDB-lite"/>
    </source>
</evidence>
<reference evidence="4" key="2">
    <citation type="submission" date="2022-03" db="EMBL/GenBank/DDBJ databases">
        <title>Draft title - Genomic analysis of global carrot germplasm unveils the trajectory of domestication and the origin of high carotenoid orange carrot.</title>
        <authorList>
            <person name="Iorizzo M."/>
            <person name="Ellison S."/>
            <person name="Senalik D."/>
            <person name="Macko-Podgorni A."/>
            <person name="Grzebelus D."/>
            <person name="Bostan H."/>
            <person name="Rolling W."/>
            <person name="Curaba J."/>
            <person name="Simon P."/>
        </authorList>
    </citation>
    <scope>NUCLEOTIDE SEQUENCE</scope>
    <source>
        <tissue evidence="4">Leaf</tissue>
    </source>
</reference>
<organism evidence="3">
    <name type="scientific">Daucus carota subsp. sativus</name>
    <name type="common">Carrot</name>
    <dbReference type="NCBI Taxonomy" id="79200"/>
    <lineage>
        <taxon>Eukaryota</taxon>
        <taxon>Viridiplantae</taxon>
        <taxon>Streptophyta</taxon>
        <taxon>Embryophyta</taxon>
        <taxon>Tracheophyta</taxon>
        <taxon>Spermatophyta</taxon>
        <taxon>Magnoliopsida</taxon>
        <taxon>eudicotyledons</taxon>
        <taxon>Gunneridae</taxon>
        <taxon>Pentapetalae</taxon>
        <taxon>asterids</taxon>
        <taxon>campanulids</taxon>
        <taxon>Apiales</taxon>
        <taxon>Apiaceae</taxon>
        <taxon>Apioideae</taxon>
        <taxon>Scandiceae</taxon>
        <taxon>Daucinae</taxon>
        <taxon>Daucus</taxon>
        <taxon>Daucus sect. Daucus</taxon>
    </lineage>
</organism>
<keyword evidence="5" id="KW-1185">Reference proteome</keyword>
<feature type="coiled-coil region" evidence="1">
    <location>
        <begin position="117"/>
        <end position="197"/>
    </location>
</feature>
<feature type="region of interest" description="Disordered" evidence="2">
    <location>
        <begin position="44"/>
        <end position="63"/>
    </location>
</feature>
<dbReference type="AlphaFoldDB" id="A0A164TUZ6"/>
<dbReference type="Gramene" id="KZM88006">
    <property type="protein sequence ID" value="KZM88006"/>
    <property type="gene ID" value="DCAR_031529"/>
</dbReference>
<gene>
    <name evidence="3" type="ORF">DCAR_031529</name>
    <name evidence="4" type="ORF">DCAR_0728808</name>
</gene>
<reference evidence="3" key="1">
    <citation type="journal article" date="2016" name="Nat. Genet.">
        <title>A high-quality carrot genome assembly provides new insights into carotenoid accumulation and asterid genome evolution.</title>
        <authorList>
            <person name="Iorizzo M."/>
            <person name="Ellison S."/>
            <person name="Senalik D."/>
            <person name="Zeng P."/>
            <person name="Satapoomin P."/>
            <person name="Huang J."/>
            <person name="Bowman M."/>
            <person name="Iovene M."/>
            <person name="Sanseverino W."/>
            <person name="Cavagnaro P."/>
            <person name="Yildiz M."/>
            <person name="Macko-Podgorni A."/>
            <person name="Moranska E."/>
            <person name="Grzebelus E."/>
            <person name="Grzebelus D."/>
            <person name="Ashrafi H."/>
            <person name="Zheng Z."/>
            <person name="Cheng S."/>
            <person name="Spooner D."/>
            <person name="Van Deynze A."/>
            <person name="Simon P."/>
        </authorList>
    </citation>
    <scope>NUCLEOTIDE SEQUENCE [LARGE SCALE GENOMIC DNA]</scope>
    <source>
        <tissue evidence="3">Leaf</tissue>
    </source>
</reference>
<protein>
    <submittedName>
        <fullName evidence="3">Uncharacterized protein</fullName>
    </submittedName>
</protein>
<dbReference type="EMBL" id="CP093349">
    <property type="protein sequence ID" value="WOH09351.1"/>
    <property type="molecule type" value="Genomic_DNA"/>
</dbReference>
<dbReference type="Proteomes" id="UP000077755">
    <property type="component" value="Chromosome 7"/>
</dbReference>
<evidence type="ECO:0000313" key="4">
    <source>
        <dbReference type="EMBL" id="WOH09351.1"/>
    </source>
</evidence>
<sequence length="267" mass="29690">MDKDLLPKVLETMKRKLEPVEDFSDEDDSTPLVFKRFPARLTAKPKARSASSAAAGATAAKPEVTGFGSGRMCKLVSHHHKLECNSGMQTEETTTASQAQRQMHQFTSTVTELCTGFETLKKKNEELRKQVTYLEDQIQKWKDQKASWDVKKKELERECDEARKEALTAVGKKRDIEEKLEKAVKELNDAKTSAKKAIYEAVASTTRCYKNCVGNLVASLGNGEGESLKNGVKELIKEILCDDRALAGEAVHVARHSGDDTTKDKAR</sequence>
<evidence type="ECO:0000313" key="3">
    <source>
        <dbReference type="EMBL" id="KZM88006.1"/>
    </source>
</evidence>
<feature type="compositionally biased region" description="Low complexity" evidence="2">
    <location>
        <begin position="48"/>
        <end position="61"/>
    </location>
</feature>